<keyword evidence="7 17" id="KW-0235">DNA replication</keyword>
<evidence type="ECO:0000256" key="3">
    <source>
        <dbReference type="ARBA" id="ARBA00012417"/>
    </source>
</evidence>
<dbReference type="NCBIfam" id="TIGR00593">
    <property type="entry name" value="pola"/>
    <property type="match status" value="1"/>
</dbReference>
<dbReference type="GO" id="GO:0003887">
    <property type="term" value="F:DNA-directed DNA polymerase activity"/>
    <property type="evidence" value="ECO:0007669"/>
    <property type="project" value="UniProtKB-EC"/>
</dbReference>
<evidence type="ECO:0000256" key="10">
    <source>
        <dbReference type="ARBA" id="ARBA00022801"/>
    </source>
</evidence>
<feature type="domain" description="DNA-directed DNA polymerase family A palm" evidence="20">
    <location>
        <begin position="767"/>
        <end position="970"/>
    </location>
</feature>
<name>A0ABT0LXA7_9RHOB</name>
<evidence type="ECO:0000256" key="13">
    <source>
        <dbReference type="ARBA" id="ARBA00023125"/>
    </source>
</evidence>
<keyword evidence="6 17" id="KW-0548">Nucleotidyltransferase</keyword>
<dbReference type="CDD" id="cd09859">
    <property type="entry name" value="PIN_53EXO"/>
    <property type="match status" value="1"/>
</dbReference>
<evidence type="ECO:0000256" key="1">
    <source>
        <dbReference type="ARBA" id="ARBA00007705"/>
    </source>
</evidence>
<keyword evidence="10 17" id="KW-0378">Hydrolase</keyword>
<comment type="function">
    <text evidence="17">In addition to polymerase activity, this DNA polymerase exhibits 3'-5' and 5'-3' exonuclease activity.</text>
</comment>
<evidence type="ECO:0000256" key="16">
    <source>
        <dbReference type="NCBIfam" id="TIGR00593"/>
    </source>
</evidence>
<evidence type="ECO:0000256" key="8">
    <source>
        <dbReference type="ARBA" id="ARBA00022722"/>
    </source>
</evidence>
<accession>A0ABT0LXA7</accession>
<dbReference type="PANTHER" id="PTHR10133:SF27">
    <property type="entry name" value="DNA POLYMERASE NU"/>
    <property type="match status" value="1"/>
</dbReference>
<keyword evidence="8" id="KW-0540">Nuclease</keyword>
<evidence type="ECO:0000256" key="11">
    <source>
        <dbReference type="ARBA" id="ARBA00022839"/>
    </source>
</evidence>
<dbReference type="InterPro" id="IPR002298">
    <property type="entry name" value="DNA_polymerase_A"/>
</dbReference>
<comment type="subunit">
    <text evidence="2">Single-chain monomer with multiple functions.</text>
</comment>
<evidence type="ECO:0000313" key="22">
    <source>
        <dbReference type="Proteomes" id="UP001202550"/>
    </source>
</evidence>
<dbReference type="Gene3D" id="3.30.420.10">
    <property type="entry name" value="Ribonuclease H-like superfamily/Ribonuclease H"/>
    <property type="match status" value="1"/>
</dbReference>
<dbReference type="SUPFAM" id="SSF47807">
    <property type="entry name" value="5' to 3' exonuclease, C-terminal subdomain"/>
    <property type="match status" value="1"/>
</dbReference>
<feature type="domain" description="3'-5' exonuclease" evidence="18">
    <location>
        <begin position="403"/>
        <end position="598"/>
    </location>
</feature>
<keyword evidence="9 17" id="KW-0227">DNA damage</keyword>
<evidence type="ECO:0000256" key="14">
    <source>
        <dbReference type="ARBA" id="ARBA00023204"/>
    </source>
</evidence>
<dbReference type="Gene3D" id="3.40.50.1010">
    <property type="entry name" value="5'-nuclease"/>
    <property type="match status" value="1"/>
</dbReference>
<dbReference type="InterPro" id="IPR043502">
    <property type="entry name" value="DNA/RNA_pol_sf"/>
</dbReference>
<dbReference type="PROSITE" id="PS00447">
    <property type="entry name" value="DNA_POLYMERASE_A"/>
    <property type="match status" value="1"/>
</dbReference>
<dbReference type="SUPFAM" id="SSF88723">
    <property type="entry name" value="PIN domain-like"/>
    <property type="match status" value="1"/>
</dbReference>
<dbReference type="CDD" id="cd06139">
    <property type="entry name" value="DNA_polA_I_Ecoli_like_exo"/>
    <property type="match status" value="1"/>
</dbReference>
<evidence type="ECO:0000259" key="18">
    <source>
        <dbReference type="SMART" id="SM00474"/>
    </source>
</evidence>
<evidence type="ECO:0000256" key="7">
    <source>
        <dbReference type="ARBA" id="ARBA00022705"/>
    </source>
</evidence>
<dbReference type="InterPro" id="IPR020046">
    <property type="entry name" value="5-3_exonucl_a-hlix_arch_N"/>
</dbReference>
<dbReference type="InterPro" id="IPR018320">
    <property type="entry name" value="DNA_polymerase_1"/>
</dbReference>
<dbReference type="PRINTS" id="PR00868">
    <property type="entry name" value="DNAPOLI"/>
</dbReference>
<dbReference type="InterPro" id="IPR002562">
    <property type="entry name" value="3'-5'_exonuclease_dom"/>
</dbReference>
<dbReference type="Gene3D" id="1.20.1060.10">
    <property type="entry name" value="Taq DNA Polymerase, Chain T, domain 4"/>
    <property type="match status" value="1"/>
</dbReference>
<dbReference type="NCBIfam" id="NF004397">
    <property type="entry name" value="PRK05755.1"/>
    <property type="match status" value="1"/>
</dbReference>
<dbReference type="SUPFAM" id="SSF53098">
    <property type="entry name" value="Ribonuclease H-like"/>
    <property type="match status" value="1"/>
</dbReference>
<organism evidence="21 22">
    <name type="scientific">Roseinatronobacter domitianus</name>
    <dbReference type="NCBI Taxonomy" id="2940293"/>
    <lineage>
        <taxon>Bacteria</taxon>
        <taxon>Pseudomonadati</taxon>
        <taxon>Pseudomonadota</taxon>
        <taxon>Alphaproteobacteria</taxon>
        <taxon>Rhodobacterales</taxon>
        <taxon>Paracoccaceae</taxon>
        <taxon>Roseinatronobacter</taxon>
    </lineage>
</organism>
<dbReference type="SMART" id="SM00279">
    <property type="entry name" value="HhH2"/>
    <property type="match status" value="1"/>
</dbReference>
<evidence type="ECO:0000256" key="5">
    <source>
        <dbReference type="ARBA" id="ARBA00022679"/>
    </source>
</evidence>
<dbReference type="PANTHER" id="PTHR10133">
    <property type="entry name" value="DNA POLYMERASE I"/>
    <property type="match status" value="1"/>
</dbReference>
<keyword evidence="11 17" id="KW-0269">Exonuclease</keyword>
<dbReference type="Gene3D" id="1.10.150.20">
    <property type="entry name" value="5' to 3' exonuclease, C-terminal subdomain"/>
    <property type="match status" value="2"/>
</dbReference>
<comment type="similarity">
    <text evidence="1 17">Belongs to the DNA polymerase type-A family.</text>
</comment>
<dbReference type="SMART" id="SM00474">
    <property type="entry name" value="35EXOc"/>
    <property type="match status" value="1"/>
</dbReference>
<evidence type="ECO:0000256" key="17">
    <source>
        <dbReference type="RuleBase" id="RU004460"/>
    </source>
</evidence>
<dbReference type="InterPro" id="IPR029060">
    <property type="entry name" value="PIN-like_dom_sf"/>
</dbReference>
<dbReference type="InterPro" id="IPR001098">
    <property type="entry name" value="DNA-dir_DNA_pol_A_palm_dom"/>
</dbReference>
<dbReference type="EMBL" id="JALZWP010000001">
    <property type="protein sequence ID" value="MCL1627249.1"/>
    <property type="molecule type" value="Genomic_DNA"/>
</dbReference>
<dbReference type="CDD" id="cd08637">
    <property type="entry name" value="DNA_pol_A_pol_I_C"/>
    <property type="match status" value="1"/>
</dbReference>
<dbReference type="SUPFAM" id="SSF56672">
    <property type="entry name" value="DNA/RNA polymerases"/>
    <property type="match status" value="1"/>
</dbReference>
<dbReference type="Pfam" id="PF01612">
    <property type="entry name" value="DNA_pol_A_exo1"/>
    <property type="match status" value="1"/>
</dbReference>
<evidence type="ECO:0000259" key="19">
    <source>
        <dbReference type="SMART" id="SM00475"/>
    </source>
</evidence>
<comment type="catalytic activity">
    <reaction evidence="15 17">
        <text>DNA(n) + a 2'-deoxyribonucleoside 5'-triphosphate = DNA(n+1) + diphosphate</text>
        <dbReference type="Rhea" id="RHEA:22508"/>
        <dbReference type="Rhea" id="RHEA-COMP:17339"/>
        <dbReference type="Rhea" id="RHEA-COMP:17340"/>
        <dbReference type="ChEBI" id="CHEBI:33019"/>
        <dbReference type="ChEBI" id="CHEBI:61560"/>
        <dbReference type="ChEBI" id="CHEBI:173112"/>
        <dbReference type="EC" id="2.7.7.7"/>
    </reaction>
</comment>
<evidence type="ECO:0000259" key="20">
    <source>
        <dbReference type="SMART" id="SM00482"/>
    </source>
</evidence>
<evidence type="ECO:0000313" key="21">
    <source>
        <dbReference type="EMBL" id="MCL1627249.1"/>
    </source>
</evidence>
<dbReference type="Gene3D" id="3.30.70.370">
    <property type="match status" value="1"/>
</dbReference>
<keyword evidence="5 17" id="KW-0808">Transferase</keyword>
<dbReference type="InterPro" id="IPR019760">
    <property type="entry name" value="DNA-dir_DNA_pol_A_CS"/>
</dbReference>
<dbReference type="InterPro" id="IPR012337">
    <property type="entry name" value="RNaseH-like_sf"/>
</dbReference>
<evidence type="ECO:0000256" key="2">
    <source>
        <dbReference type="ARBA" id="ARBA00011541"/>
    </source>
</evidence>
<keyword evidence="13 17" id="KW-0238">DNA-binding</keyword>
<evidence type="ECO:0000256" key="15">
    <source>
        <dbReference type="ARBA" id="ARBA00049244"/>
    </source>
</evidence>
<feature type="domain" description="5'-3' exonuclease" evidence="19">
    <location>
        <begin position="7"/>
        <end position="347"/>
    </location>
</feature>
<dbReference type="InterPro" id="IPR008918">
    <property type="entry name" value="HhH2"/>
</dbReference>
<comment type="caution">
    <text evidence="21">The sequence shown here is derived from an EMBL/GenBank/DDBJ whole genome shotgun (WGS) entry which is preliminary data.</text>
</comment>
<dbReference type="InterPro" id="IPR002421">
    <property type="entry name" value="5-3_exonuclease"/>
</dbReference>
<dbReference type="Pfam" id="PF00476">
    <property type="entry name" value="DNA_pol_A"/>
    <property type="match status" value="1"/>
</dbReference>
<reference evidence="21 22" key="1">
    <citation type="submission" date="2022-05" db="EMBL/GenBank/DDBJ databases">
        <title>Seasonal and diel survey of microbial diversity of the Tyrrhenian coast.</title>
        <authorList>
            <person name="Gattoni G."/>
            <person name="Corral P."/>
        </authorList>
    </citation>
    <scope>NUCLEOTIDE SEQUENCE [LARGE SCALE GENOMIC DNA]</scope>
    <source>
        <strain evidence="21 22">V10</strain>
    </source>
</reference>
<evidence type="ECO:0000256" key="12">
    <source>
        <dbReference type="ARBA" id="ARBA00022932"/>
    </source>
</evidence>
<dbReference type="Pfam" id="PF02739">
    <property type="entry name" value="5_3_exonuc_N"/>
    <property type="match status" value="1"/>
</dbReference>
<evidence type="ECO:0000256" key="4">
    <source>
        <dbReference type="ARBA" id="ARBA00020311"/>
    </source>
</evidence>
<evidence type="ECO:0000256" key="6">
    <source>
        <dbReference type="ARBA" id="ARBA00022695"/>
    </source>
</evidence>
<dbReference type="SMART" id="SM00482">
    <property type="entry name" value="POLAc"/>
    <property type="match status" value="1"/>
</dbReference>
<protein>
    <recommendedName>
        <fullName evidence="4 16">DNA polymerase I</fullName>
        <ecNumber evidence="3 16">2.7.7.7</ecNumber>
    </recommendedName>
</protein>
<keyword evidence="12 17" id="KW-0239">DNA-directed DNA polymerase</keyword>
<keyword evidence="22" id="KW-1185">Reference proteome</keyword>
<dbReference type="InterPro" id="IPR036397">
    <property type="entry name" value="RNaseH_sf"/>
</dbReference>
<dbReference type="Pfam" id="PF01367">
    <property type="entry name" value="5_3_exonuc"/>
    <property type="match status" value="1"/>
</dbReference>
<dbReference type="SMART" id="SM00475">
    <property type="entry name" value="53EXOc"/>
    <property type="match status" value="1"/>
</dbReference>
<dbReference type="InterPro" id="IPR020045">
    <property type="entry name" value="DNA_polI_H3TH"/>
</dbReference>
<dbReference type="CDD" id="cd09898">
    <property type="entry name" value="H3TH_53EXO"/>
    <property type="match status" value="1"/>
</dbReference>
<keyword evidence="14 17" id="KW-0234">DNA repair</keyword>
<evidence type="ECO:0000256" key="9">
    <source>
        <dbReference type="ARBA" id="ARBA00022763"/>
    </source>
</evidence>
<dbReference type="InterPro" id="IPR036279">
    <property type="entry name" value="5-3_exonuclease_C_sf"/>
</dbReference>
<dbReference type="Proteomes" id="UP001202550">
    <property type="component" value="Unassembled WGS sequence"/>
</dbReference>
<sequence>MTFGKDSHLHLIDGSAYIFRAYHALPPLSRKSDGAPVGAVAGFCNMLWRYVEGNKGPDAPTHVAVIFDKGSHTFRNDLYSDYKGHRPDMPEDLRPQIPLTREATRAFNIACEELEGYEADDIIATLARQAVEAGGRVTIISGDKDLAQLVNANVSMIRPGMQGKPDQLVDRGGVVEWFGVGPELMIDLQAIAGDSVDNIPGVRGVGAATASLLLQAIGPVDRLFDEGTREAALTELADQIDAYVTEVEGKLERKVKLGSKADAAAIVAALSGADVGTDLSPAELADLATSGNEAAKQLVTMRERLKVLRTIAPKVAEAEEAVRLSKSLVRLDDRTPITFGLDDLAVRKPDAETLLGFLNQMEFRTLTRRIADTLGADAPALPDAATALQPDAPKAPAFADAKYEPVRDMAALQTWIDAAYARGFVAVDTETTALDEMRADLVGVSLCVEAGHAAYIPLAHRAGGDGLFDDPALTEGQIPMADALAALKPLLEDPGILKIGQNMKYDAKIFAGYGINVAPIDYTMLMSYALNGGLHGHGMDALSDRYLNHAPIAIKTLLGTGKSAITFDRVPIDDAVKYAAEDADITLRLWQMFKPRLHASKVTRVYETLERPLVPVLAQMERTGIKVDRDILSRMSNAFAQKMAGLEAEIHELAGETFNVGSPKQLGEILFDKMSLEGGKKGKTGAYATGADILEDLAAEGHDLPARVLDWRSLSKLKSTYTDALQDHIHPDTGRVHTSYVITGAVTGRLSSTDPNLQNIPIRSEEGRRIRTAFVAAEGHKLVALDYSQIELRILAHIAGIDALKAAFREGQDIHAMTASEMFDVPMDQMTPEIRRQAKAINFGVIYGISGFGLARNLRIPRADAQGFIDRYFERFPGIRAYMDDTVAFAKTHGRVETLFGRRIHTPEITAKGPAAGFARRAAINAPIQGTAADIIRRAMVRVPDAIAGLPARMLLQVHDELVFEVEEGAVDEVIDVVRAVMEGAAAPVVTLDVPLVVDAGVGESWAEAH</sequence>
<proteinExistence type="inferred from homology"/>
<dbReference type="RefSeq" id="WP_249055449.1">
    <property type="nucleotide sequence ID" value="NZ_JALZWP010000001.1"/>
</dbReference>
<dbReference type="EC" id="2.7.7.7" evidence="3 16"/>
<gene>
    <name evidence="17 21" type="primary">polA</name>
    <name evidence="21" type="ORF">M3N55_00750</name>
</gene>